<gene>
    <name evidence="1" type="ORF">J1N35_035114</name>
</gene>
<sequence>MLLLHSIIKERRINVGRIIFHKVHRYLEKNASSLKFSSLIMALCRTARLPLNTDEDITHNKGELSKTIFAKIQGTDAARATKHSQATTSTTAHSPMVAPSVSCSSLEKQILYSLKQLE</sequence>
<organism evidence="1 2">
    <name type="scientific">Gossypium stocksii</name>
    <dbReference type="NCBI Taxonomy" id="47602"/>
    <lineage>
        <taxon>Eukaryota</taxon>
        <taxon>Viridiplantae</taxon>
        <taxon>Streptophyta</taxon>
        <taxon>Embryophyta</taxon>
        <taxon>Tracheophyta</taxon>
        <taxon>Spermatophyta</taxon>
        <taxon>Magnoliopsida</taxon>
        <taxon>eudicotyledons</taxon>
        <taxon>Gunneridae</taxon>
        <taxon>Pentapetalae</taxon>
        <taxon>rosids</taxon>
        <taxon>malvids</taxon>
        <taxon>Malvales</taxon>
        <taxon>Malvaceae</taxon>
        <taxon>Malvoideae</taxon>
        <taxon>Gossypium</taxon>
    </lineage>
</organism>
<keyword evidence="2" id="KW-1185">Reference proteome</keyword>
<reference evidence="1 2" key="1">
    <citation type="journal article" date="2021" name="Plant Biotechnol. J.">
        <title>Multi-omics assisted identification of the key and species-specific regulatory components of drought-tolerant mechanisms in Gossypium stocksii.</title>
        <authorList>
            <person name="Yu D."/>
            <person name="Ke L."/>
            <person name="Zhang D."/>
            <person name="Wu Y."/>
            <person name="Sun Y."/>
            <person name="Mei J."/>
            <person name="Sun J."/>
            <person name="Sun Y."/>
        </authorList>
    </citation>
    <scope>NUCLEOTIDE SEQUENCE [LARGE SCALE GENOMIC DNA]</scope>
    <source>
        <strain evidence="2">cv. E1</strain>
        <tissue evidence="1">Leaf</tissue>
    </source>
</reference>
<dbReference type="AlphaFoldDB" id="A0A9D3UV34"/>
<evidence type="ECO:0000313" key="2">
    <source>
        <dbReference type="Proteomes" id="UP000828251"/>
    </source>
</evidence>
<dbReference type="Proteomes" id="UP000828251">
    <property type="component" value="Unassembled WGS sequence"/>
</dbReference>
<comment type="caution">
    <text evidence="1">The sequence shown here is derived from an EMBL/GenBank/DDBJ whole genome shotgun (WGS) entry which is preliminary data.</text>
</comment>
<accession>A0A9D3UV34</accession>
<protein>
    <submittedName>
        <fullName evidence="1">Uncharacterized protein</fullName>
    </submittedName>
</protein>
<dbReference type="EMBL" id="JAIQCV010000010">
    <property type="protein sequence ID" value="KAH1057049.1"/>
    <property type="molecule type" value="Genomic_DNA"/>
</dbReference>
<evidence type="ECO:0000313" key="1">
    <source>
        <dbReference type="EMBL" id="KAH1057049.1"/>
    </source>
</evidence>
<name>A0A9D3UV34_9ROSI</name>
<proteinExistence type="predicted"/>